<dbReference type="PANTHER" id="PTHR42933:SF3">
    <property type="entry name" value="TYPE I RESTRICTION ENZYME MJAVIII METHYLASE SUBUNIT"/>
    <property type="match status" value="1"/>
</dbReference>
<keyword evidence="4" id="KW-0949">S-adenosyl-L-methionine</keyword>
<reference evidence="8" key="2">
    <citation type="submission" date="2024-06" db="EMBL/GenBank/DDBJ databases">
        <authorList>
            <person name="Petrova K.O."/>
            <person name="Toshchakov S.V."/>
            <person name="Boltjanskaja Y.V."/>
            <person name="Kevbrin V.V."/>
        </authorList>
    </citation>
    <scope>NUCLEOTIDE SEQUENCE</scope>
    <source>
        <strain evidence="8">Z-710</strain>
    </source>
</reference>
<reference evidence="8" key="1">
    <citation type="journal article" date="2018" name="Antonie Van Leeuwenhoek">
        <title>Proteinivorax hydrogeniformans sp. nov., an anaerobic, haloalkaliphilic bacterium fermenting proteinaceous compounds with high hydrogen production.</title>
        <authorList>
            <person name="Boltyanskaya Y."/>
            <person name="Detkova E."/>
            <person name="Pimenov N."/>
            <person name="Kevbrin V."/>
        </authorList>
    </citation>
    <scope>NUCLEOTIDE SEQUENCE</scope>
    <source>
        <strain evidence="8">Z-710</strain>
    </source>
</reference>
<evidence type="ECO:0000256" key="6">
    <source>
        <dbReference type="ARBA" id="ARBA00047942"/>
    </source>
</evidence>
<evidence type="ECO:0000313" key="8">
    <source>
        <dbReference type="EMBL" id="XCI29197.1"/>
    </source>
</evidence>
<keyword evidence="3" id="KW-0808">Transferase</keyword>
<proteinExistence type="predicted"/>
<keyword evidence="2 8" id="KW-0489">Methyltransferase</keyword>
<evidence type="ECO:0000259" key="7">
    <source>
        <dbReference type="Pfam" id="PF02384"/>
    </source>
</evidence>
<dbReference type="EMBL" id="CP159485">
    <property type="protein sequence ID" value="XCI29197.1"/>
    <property type="molecule type" value="Genomic_DNA"/>
</dbReference>
<dbReference type="GO" id="GO:0003677">
    <property type="term" value="F:DNA binding"/>
    <property type="evidence" value="ECO:0007669"/>
    <property type="project" value="InterPro"/>
</dbReference>
<keyword evidence="5" id="KW-0680">Restriction system</keyword>
<protein>
    <recommendedName>
        <fullName evidence="1">site-specific DNA-methyltransferase (adenine-specific)</fullName>
        <ecNumber evidence="1">2.1.1.72</ecNumber>
    </recommendedName>
</protein>
<comment type="catalytic activity">
    <reaction evidence="6">
        <text>a 2'-deoxyadenosine in DNA + S-adenosyl-L-methionine = an N(6)-methyl-2'-deoxyadenosine in DNA + S-adenosyl-L-homocysteine + H(+)</text>
        <dbReference type="Rhea" id="RHEA:15197"/>
        <dbReference type="Rhea" id="RHEA-COMP:12418"/>
        <dbReference type="Rhea" id="RHEA-COMP:12419"/>
        <dbReference type="ChEBI" id="CHEBI:15378"/>
        <dbReference type="ChEBI" id="CHEBI:57856"/>
        <dbReference type="ChEBI" id="CHEBI:59789"/>
        <dbReference type="ChEBI" id="CHEBI:90615"/>
        <dbReference type="ChEBI" id="CHEBI:90616"/>
        <dbReference type="EC" id="2.1.1.72"/>
    </reaction>
</comment>
<dbReference type="SUPFAM" id="SSF53335">
    <property type="entry name" value="S-adenosyl-L-methionine-dependent methyltransferases"/>
    <property type="match status" value="1"/>
</dbReference>
<dbReference type="AlphaFoldDB" id="A0AAU8HUY4"/>
<dbReference type="GO" id="GO:0009307">
    <property type="term" value="P:DNA restriction-modification system"/>
    <property type="evidence" value="ECO:0007669"/>
    <property type="project" value="UniProtKB-KW"/>
</dbReference>
<dbReference type="InterPro" id="IPR029063">
    <property type="entry name" value="SAM-dependent_MTases_sf"/>
</dbReference>
<evidence type="ECO:0000256" key="1">
    <source>
        <dbReference type="ARBA" id="ARBA00011900"/>
    </source>
</evidence>
<organism evidence="8">
    <name type="scientific">Proteinivorax hydrogeniformans</name>
    <dbReference type="NCBI Taxonomy" id="1826727"/>
    <lineage>
        <taxon>Bacteria</taxon>
        <taxon>Bacillati</taxon>
        <taxon>Bacillota</taxon>
        <taxon>Clostridia</taxon>
        <taxon>Eubacteriales</taxon>
        <taxon>Proteinivoracaceae</taxon>
        <taxon>Proteinivorax</taxon>
    </lineage>
</organism>
<dbReference type="PANTHER" id="PTHR42933">
    <property type="entry name" value="SLR6095 PROTEIN"/>
    <property type="match status" value="1"/>
</dbReference>
<evidence type="ECO:0000256" key="3">
    <source>
        <dbReference type="ARBA" id="ARBA00022679"/>
    </source>
</evidence>
<sequence>MDRKQEISKTFDYIYKKFCTRNLREATKNEPMPVALLFMFLKYVSDNKDRLGLEFEEKYEFDFLTLIYDKKISYRDLIEHIAKVERQLGFYNGILKKFAQSSDLSSFGDDIVEVLEEINLLNLKSEGKSRLVYDVVVEYFSAQSTKELRFPDESITNISLSKLIARVSDVNEGMTIYDFSVGYGTTLIEATRGHRCKLYAQDKDLASAAVAIMLMVMSENRDATVYCDDSIFNPLTLIEKDMTFDRVVAVPPFGIKIDSLDSNKAKELENSFIYGSNFKIRGDFIFARHLLVALKEGGIGSIIMPMGTLFRKGEEGKLRKKLLDDNYIDTVVELPEGIIQGTAIKVALVNFKKGRTDEDVFIVDLSKEKTKHYFEPDGRASKKIKDSALQDISKLILQKKEIKGIAKLVDKKEIYNNDTNLCAGVYMPPELEDLTVDNVEHLMEKNNKLYKELYRLDEEFRGVVEK</sequence>
<dbReference type="GO" id="GO:0032259">
    <property type="term" value="P:methylation"/>
    <property type="evidence" value="ECO:0007669"/>
    <property type="project" value="UniProtKB-KW"/>
</dbReference>
<dbReference type="REBASE" id="848933">
    <property type="entry name" value="M.PhyZ710ORF506P"/>
</dbReference>
<dbReference type="Gene3D" id="3.40.50.150">
    <property type="entry name" value="Vaccinia Virus protein VP39"/>
    <property type="match status" value="1"/>
</dbReference>
<name>A0AAU8HUY4_9FIRM</name>
<feature type="domain" description="DNA methylase adenine-specific" evidence="7">
    <location>
        <begin position="132"/>
        <end position="429"/>
    </location>
</feature>
<dbReference type="Pfam" id="PF02384">
    <property type="entry name" value="N6_Mtase"/>
    <property type="match status" value="1"/>
</dbReference>
<dbReference type="GO" id="GO:0008170">
    <property type="term" value="F:N-methyltransferase activity"/>
    <property type="evidence" value="ECO:0007669"/>
    <property type="project" value="InterPro"/>
</dbReference>
<dbReference type="InterPro" id="IPR051537">
    <property type="entry name" value="DNA_Adenine_Mtase"/>
</dbReference>
<gene>
    <name evidence="8" type="ORF">PRVXH_000506</name>
</gene>
<accession>A0AAU8HUY4</accession>
<dbReference type="InterPro" id="IPR003356">
    <property type="entry name" value="DNA_methylase_A-5"/>
</dbReference>
<evidence type="ECO:0000256" key="4">
    <source>
        <dbReference type="ARBA" id="ARBA00022691"/>
    </source>
</evidence>
<dbReference type="GO" id="GO:0009007">
    <property type="term" value="F:site-specific DNA-methyltransferase (adenine-specific) activity"/>
    <property type="evidence" value="ECO:0007669"/>
    <property type="project" value="UniProtKB-EC"/>
</dbReference>
<dbReference type="RefSeq" id="WP_353893745.1">
    <property type="nucleotide sequence ID" value="NZ_CP159485.1"/>
</dbReference>
<dbReference type="EC" id="2.1.1.72" evidence="1"/>
<evidence type="ECO:0000256" key="5">
    <source>
        <dbReference type="ARBA" id="ARBA00022747"/>
    </source>
</evidence>
<evidence type="ECO:0000256" key="2">
    <source>
        <dbReference type="ARBA" id="ARBA00022603"/>
    </source>
</evidence>
<dbReference type="PRINTS" id="PR00507">
    <property type="entry name" value="N12N6MTFRASE"/>
</dbReference>